<dbReference type="GO" id="GO:0004812">
    <property type="term" value="F:aminoacyl-tRNA ligase activity"/>
    <property type="evidence" value="ECO:0007669"/>
    <property type="project" value="InterPro"/>
</dbReference>
<dbReference type="AlphaFoldDB" id="A0A4Q7NFM2"/>
<feature type="region of interest" description="Disordered" evidence="4">
    <location>
        <begin position="60"/>
        <end position="85"/>
    </location>
</feature>
<evidence type="ECO:0000256" key="3">
    <source>
        <dbReference type="ARBA" id="ARBA00022840"/>
    </source>
</evidence>
<dbReference type="EMBL" id="SGXD01000004">
    <property type="protein sequence ID" value="RZS82707.1"/>
    <property type="molecule type" value="Genomic_DNA"/>
</dbReference>
<keyword evidence="6" id="KW-1185">Reference proteome</keyword>
<name>A0A4Q7NFM2_9ACTN</name>
<evidence type="ECO:0000313" key="5">
    <source>
        <dbReference type="EMBL" id="RZS82707.1"/>
    </source>
</evidence>
<dbReference type="Gene3D" id="1.10.730.10">
    <property type="entry name" value="Isoleucyl-tRNA Synthetase, Domain 1"/>
    <property type="match status" value="1"/>
</dbReference>
<organism evidence="5 6">
    <name type="scientific">Motilibacter rhizosphaerae</name>
    <dbReference type="NCBI Taxonomy" id="598652"/>
    <lineage>
        <taxon>Bacteria</taxon>
        <taxon>Bacillati</taxon>
        <taxon>Actinomycetota</taxon>
        <taxon>Actinomycetes</taxon>
        <taxon>Motilibacterales</taxon>
        <taxon>Motilibacteraceae</taxon>
        <taxon>Motilibacter</taxon>
    </lineage>
</organism>
<dbReference type="OrthoDB" id="9810191at2"/>
<dbReference type="RefSeq" id="WP_130493863.1">
    <property type="nucleotide sequence ID" value="NZ_SGXD01000004.1"/>
</dbReference>
<accession>A0A4Q7NFM2</accession>
<keyword evidence="1" id="KW-0436">Ligase</keyword>
<dbReference type="SUPFAM" id="SSF47323">
    <property type="entry name" value="Anticodon-binding domain of a subclass of class I aminoacyl-tRNA synthetases"/>
    <property type="match status" value="1"/>
</dbReference>
<dbReference type="GO" id="GO:0005524">
    <property type="term" value="F:ATP binding"/>
    <property type="evidence" value="ECO:0007669"/>
    <property type="project" value="UniProtKB-KW"/>
</dbReference>
<reference evidence="5 6" key="1">
    <citation type="submission" date="2019-02" db="EMBL/GenBank/DDBJ databases">
        <title>Genomic Encyclopedia of Type Strains, Phase IV (KMG-IV): sequencing the most valuable type-strain genomes for metagenomic binning, comparative biology and taxonomic classification.</title>
        <authorList>
            <person name="Goeker M."/>
        </authorList>
    </citation>
    <scope>NUCLEOTIDE SEQUENCE [LARGE SCALE GENOMIC DNA]</scope>
    <source>
        <strain evidence="5 6">DSM 45622</strain>
    </source>
</reference>
<evidence type="ECO:0000256" key="4">
    <source>
        <dbReference type="SAM" id="MobiDB-lite"/>
    </source>
</evidence>
<keyword evidence="2" id="KW-0547">Nucleotide-binding</keyword>
<keyword evidence="3" id="KW-0067">ATP-binding</keyword>
<dbReference type="Proteomes" id="UP000293638">
    <property type="component" value="Unassembled WGS sequence"/>
</dbReference>
<dbReference type="GO" id="GO:0006418">
    <property type="term" value="P:tRNA aminoacylation for protein translation"/>
    <property type="evidence" value="ECO:0007669"/>
    <property type="project" value="InterPro"/>
</dbReference>
<proteinExistence type="predicted"/>
<evidence type="ECO:0000256" key="1">
    <source>
        <dbReference type="ARBA" id="ARBA00022598"/>
    </source>
</evidence>
<dbReference type="InterPro" id="IPR009080">
    <property type="entry name" value="tRNAsynth_Ia_anticodon-bd"/>
</dbReference>
<evidence type="ECO:0000313" key="6">
    <source>
        <dbReference type="Proteomes" id="UP000293638"/>
    </source>
</evidence>
<evidence type="ECO:0000256" key="2">
    <source>
        <dbReference type="ARBA" id="ARBA00022741"/>
    </source>
</evidence>
<protein>
    <submittedName>
        <fullName evidence="5">Uncharacterized protein</fullName>
    </submittedName>
</protein>
<gene>
    <name evidence="5" type="ORF">EV189_3102</name>
</gene>
<sequence length="85" mass="9308">MDSANRLVSAERPWELVREGGDARRFDDVLSSIVVARRAVAREVELFLPHGGTRLLAQLGDGSTLPPPSPVFPRLDRRFPSAAQG</sequence>
<comment type="caution">
    <text evidence="5">The sequence shown here is derived from an EMBL/GenBank/DDBJ whole genome shotgun (WGS) entry which is preliminary data.</text>
</comment>